<feature type="transmembrane region" description="Helical" evidence="1">
    <location>
        <begin position="194"/>
        <end position="217"/>
    </location>
</feature>
<reference evidence="2" key="1">
    <citation type="submission" date="2022-03" db="EMBL/GenBank/DDBJ databases">
        <authorList>
            <person name="Lindestad O."/>
        </authorList>
    </citation>
    <scope>NUCLEOTIDE SEQUENCE</scope>
</reference>
<dbReference type="OrthoDB" id="6362496at2759"/>
<evidence type="ECO:0000313" key="3">
    <source>
        <dbReference type="Proteomes" id="UP000838756"/>
    </source>
</evidence>
<keyword evidence="1" id="KW-1133">Transmembrane helix</keyword>
<accession>A0A8S4S3Z6</accession>
<evidence type="ECO:0000256" key="1">
    <source>
        <dbReference type="SAM" id="Phobius"/>
    </source>
</evidence>
<dbReference type="EMBL" id="CAKXAJ010025807">
    <property type="protein sequence ID" value="CAH2244141.1"/>
    <property type="molecule type" value="Genomic_DNA"/>
</dbReference>
<protein>
    <submittedName>
        <fullName evidence="2">Jg23448 protein</fullName>
    </submittedName>
</protein>
<sequence length="289" mass="32987">MSVSRVNTSFNSSSSSQYGDIKTMENEGTLKVKDYVKNLLKSRIFLGRYLERRLADQRIGYRDIVKLSPAEVELKRDLLEAQCKLQSIFPNTHWVGISSSEAIGHPSGICIWTEIENQPFGVFWFQIKSIKFRDYEVIITLKCLRHITDAFIEVEPLILGCVERSTIDAKLNDTANEIVFSIKNAFTLNSIKEFITFIFAFIIAIFTGSNAFIQFLGNFVLALVREFSILISKSTPLILGCLDVFSKIVGGFYILIAMIFKPSNPNPLNKRTIAYYDGTQKRYDDRHFD</sequence>
<keyword evidence="1" id="KW-0472">Membrane</keyword>
<name>A0A8S4S3Z6_9NEOP</name>
<dbReference type="Proteomes" id="UP000838756">
    <property type="component" value="Unassembled WGS sequence"/>
</dbReference>
<dbReference type="AlphaFoldDB" id="A0A8S4S3Z6"/>
<evidence type="ECO:0000313" key="2">
    <source>
        <dbReference type="EMBL" id="CAH2244141.1"/>
    </source>
</evidence>
<gene>
    <name evidence="2" type="primary">jg23448</name>
    <name evidence="2" type="ORF">PAEG_LOCUS20130</name>
</gene>
<organism evidence="2 3">
    <name type="scientific">Pararge aegeria aegeria</name>
    <dbReference type="NCBI Taxonomy" id="348720"/>
    <lineage>
        <taxon>Eukaryota</taxon>
        <taxon>Metazoa</taxon>
        <taxon>Ecdysozoa</taxon>
        <taxon>Arthropoda</taxon>
        <taxon>Hexapoda</taxon>
        <taxon>Insecta</taxon>
        <taxon>Pterygota</taxon>
        <taxon>Neoptera</taxon>
        <taxon>Endopterygota</taxon>
        <taxon>Lepidoptera</taxon>
        <taxon>Glossata</taxon>
        <taxon>Ditrysia</taxon>
        <taxon>Papilionoidea</taxon>
        <taxon>Nymphalidae</taxon>
        <taxon>Satyrinae</taxon>
        <taxon>Satyrini</taxon>
        <taxon>Parargina</taxon>
        <taxon>Pararge</taxon>
    </lineage>
</organism>
<feature type="transmembrane region" description="Helical" evidence="1">
    <location>
        <begin position="237"/>
        <end position="260"/>
    </location>
</feature>
<comment type="caution">
    <text evidence="2">The sequence shown here is derived from an EMBL/GenBank/DDBJ whole genome shotgun (WGS) entry which is preliminary data.</text>
</comment>
<keyword evidence="1" id="KW-0812">Transmembrane</keyword>
<proteinExistence type="predicted"/>
<keyword evidence="3" id="KW-1185">Reference proteome</keyword>